<dbReference type="EMBL" id="JAHRIN010026944">
    <property type="protein sequence ID" value="MEQ2201033.1"/>
    <property type="molecule type" value="Genomic_DNA"/>
</dbReference>
<evidence type="ECO:0000313" key="3">
    <source>
        <dbReference type="EMBL" id="MEQ2201033.1"/>
    </source>
</evidence>
<sequence>MLYRHLMLVFWFWWYTAEEDCFGAGWCLGAAPGWTLEGPHPRQPEGDGQSGLLPSVHRGGDQQEERSVRHQLMVLSFRYWCFSLQADQL</sequence>
<keyword evidence="2" id="KW-0732">Signal</keyword>
<comment type="caution">
    <text evidence="3">The sequence shown here is derived from an EMBL/GenBank/DDBJ whole genome shotgun (WGS) entry which is preliminary data.</text>
</comment>
<feature type="chain" id="PRO_5046946691" description="Secreted protein" evidence="2">
    <location>
        <begin position="20"/>
        <end position="89"/>
    </location>
</feature>
<evidence type="ECO:0000256" key="2">
    <source>
        <dbReference type="SAM" id="SignalP"/>
    </source>
</evidence>
<accession>A0ABV0QYW1</accession>
<dbReference type="Proteomes" id="UP001434883">
    <property type="component" value="Unassembled WGS sequence"/>
</dbReference>
<name>A0ABV0QYW1_9TELE</name>
<feature type="signal peptide" evidence="2">
    <location>
        <begin position="1"/>
        <end position="19"/>
    </location>
</feature>
<evidence type="ECO:0000256" key="1">
    <source>
        <dbReference type="SAM" id="MobiDB-lite"/>
    </source>
</evidence>
<reference evidence="3 4" key="1">
    <citation type="submission" date="2021-06" db="EMBL/GenBank/DDBJ databases">
        <authorList>
            <person name="Palmer J.M."/>
        </authorList>
    </citation>
    <scope>NUCLEOTIDE SEQUENCE [LARGE SCALE GENOMIC DNA]</scope>
    <source>
        <strain evidence="3 4">XC_2019</strain>
        <tissue evidence="3">Muscle</tissue>
    </source>
</reference>
<protein>
    <recommendedName>
        <fullName evidence="5">Secreted protein</fullName>
    </recommendedName>
</protein>
<organism evidence="3 4">
    <name type="scientific">Xenoophorus captivus</name>
    <dbReference type="NCBI Taxonomy" id="1517983"/>
    <lineage>
        <taxon>Eukaryota</taxon>
        <taxon>Metazoa</taxon>
        <taxon>Chordata</taxon>
        <taxon>Craniata</taxon>
        <taxon>Vertebrata</taxon>
        <taxon>Euteleostomi</taxon>
        <taxon>Actinopterygii</taxon>
        <taxon>Neopterygii</taxon>
        <taxon>Teleostei</taxon>
        <taxon>Neoteleostei</taxon>
        <taxon>Acanthomorphata</taxon>
        <taxon>Ovalentaria</taxon>
        <taxon>Atherinomorphae</taxon>
        <taxon>Cyprinodontiformes</taxon>
        <taxon>Goodeidae</taxon>
        <taxon>Xenoophorus</taxon>
    </lineage>
</organism>
<keyword evidence="4" id="KW-1185">Reference proteome</keyword>
<evidence type="ECO:0000313" key="4">
    <source>
        <dbReference type="Proteomes" id="UP001434883"/>
    </source>
</evidence>
<feature type="region of interest" description="Disordered" evidence="1">
    <location>
        <begin position="38"/>
        <end position="64"/>
    </location>
</feature>
<gene>
    <name evidence="3" type="ORF">XENOCAPTIV_006611</name>
</gene>
<evidence type="ECO:0008006" key="5">
    <source>
        <dbReference type="Google" id="ProtNLM"/>
    </source>
</evidence>
<proteinExistence type="predicted"/>